<dbReference type="Proteomes" id="UP000032458">
    <property type="component" value="Unassembled WGS sequence"/>
</dbReference>
<comment type="caution">
    <text evidence="2">The sequence shown here is derived from an EMBL/GenBank/DDBJ whole genome shotgun (WGS) entry which is preliminary data.</text>
</comment>
<evidence type="ECO:0000313" key="3">
    <source>
        <dbReference type="Proteomes" id="UP000032458"/>
    </source>
</evidence>
<dbReference type="PATRIC" id="fig|1240678.4.peg.3739"/>
<evidence type="ECO:0000256" key="1">
    <source>
        <dbReference type="SAM" id="MobiDB-lite"/>
    </source>
</evidence>
<gene>
    <name evidence="2" type="ORF">SNA_17760</name>
</gene>
<reference evidence="2 3" key="1">
    <citation type="submission" date="2014-09" db="EMBL/GenBank/DDBJ databases">
        <title>Draft genome sequence of Streptomyces natalensis ATCC 27448, producer of the antifungal pimaricin.</title>
        <authorList>
            <person name="Mendes M.V."/>
            <person name="Beites T."/>
            <person name="Pires S."/>
            <person name="Santos C.L."/>
            <person name="Moradas-Ferreira P."/>
        </authorList>
    </citation>
    <scope>NUCLEOTIDE SEQUENCE [LARGE SCALE GENOMIC DNA]</scope>
    <source>
        <strain evidence="2 3">ATCC 27448</strain>
    </source>
</reference>
<evidence type="ECO:0008006" key="4">
    <source>
        <dbReference type="Google" id="ProtNLM"/>
    </source>
</evidence>
<accession>A0A0D7CKY7</accession>
<organism evidence="2 3">
    <name type="scientific">Streptomyces natalensis ATCC 27448</name>
    <dbReference type="NCBI Taxonomy" id="1240678"/>
    <lineage>
        <taxon>Bacteria</taxon>
        <taxon>Bacillati</taxon>
        <taxon>Actinomycetota</taxon>
        <taxon>Actinomycetes</taxon>
        <taxon>Kitasatosporales</taxon>
        <taxon>Streptomycetaceae</taxon>
        <taxon>Streptomyces</taxon>
    </lineage>
</organism>
<proteinExistence type="predicted"/>
<sequence>MRRDRDAGEWTILPAEGRQGAMPEWPLTEQTIREHELWASLWRKPQAIMWERYGQEYEVALYVRRFAEAEAMESRVNLSTLVRQMADSLGLTTPGMRANRWRIAADEVAERREGSGKQPVKRRTARDRFKVVPGDGG</sequence>
<keyword evidence="3" id="KW-1185">Reference proteome</keyword>
<protein>
    <recommendedName>
        <fullName evidence="4">Terminase small subunit</fullName>
    </recommendedName>
</protein>
<evidence type="ECO:0000313" key="2">
    <source>
        <dbReference type="EMBL" id="KIZ16843.1"/>
    </source>
</evidence>
<dbReference type="AlphaFoldDB" id="A0A0D7CKY7"/>
<dbReference type="EMBL" id="JRKI01000026">
    <property type="protein sequence ID" value="KIZ16843.1"/>
    <property type="molecule type" value="Genomic_DNA"/>
</dbReference>
<name>A0A0D7CKY7_9ACTN</name>
<feature type="region of interest" description="Disordered" evidence="1">
    <location>
        <begin position="108"/>
        <end position="137"/>
    </location>
</feature>